<dbReference type="WBParaSite" id="MCU_009573-RA">
    <property type="protein sequence ID" value="MCU_009573-RA"/>
    <property type="gene ID" value="MCU_009573"/>
</dbReference>
<name>A0A5K3FM79_MESCO</name>
<organism evidence="1">
    <name type="scientific">Mesocestoides corti</name>
    <name type="common">Flatworm</name>
    <dbReference type="NCBI Taxonomy" id="53468"/>
    <lineage>
        <taxon>Eukaryota</taxon>
        <taxon>Metazoa</taxon>
        <taxon>Spiralia</taxon>
        <taxon>Lophotrochozoa</taxon>
        <taxon>Platyhelminthes</taxon>
        <taxon>Cestoda</taxon>
        <taxon>Eucestoda</taxon>
        <taxon>Cyclophyllidea</taxon>
        <taxon>Mesocestoididae</taxon>
        <taxon>Mesocestoides</taxon>
    </lineage>
</organism>
<dbReference type="AlphaFoldDB" id="A0A5K3FM79"/>
<accession>A0A5K3FM79</accession>
<protein>
    <submittedName>
        <fullName evidence="1">Uncharacterized protein</fullName>
    </submittedName>
</protein>
<sequence>MNIYLGLSSHMGLDTPHTTPTWLSSEVNGCVHALSGLFLHRGYQGNVIGPILI</sequence>
<evidence type="ECO:0000313" key="1">
    <source>
        <dbReference type="WBParaSite" id="MCU_009573-RA"/>
    </source>
</evidence>
<proteinExistence type="predicted"/>
<reference evidence="1" key="1">
    <citation type="submission" date="2019-11" db="UniProtKB">
        <authorList>
            <consortium name="WormBaseParasite"/>
        </authorList>
    </citation>
    <scope>IDENTIFICATION</scope>
</reference>